<feature type="region of interest" description="Disordered" evidence="1">
    <location>
        <begin position="527"/>
        <end position="549"/>
    </location>
</feature>
<dbReference type="InParanoid" id="A0A0H2S3I5"/>
<sequence length="903" mass="98175">MAQAVYDSHPLQEYLEETDLQSLTFPGAFVFSPDDEDVGFEGLDLTWVPPNVLHFLENLHKAFVAIRSSFPATHNDLAERFKYDLISSTLLSSAVPATPLLSHVRPRPASPDSPLPGQLSSTPEDDFNKTEEELKMFSSAFAFLGIAAALSQYRFVAILAFIASYASMRSYEVPPSPSQYPAQIYQALQDLKDAGSNWDASINECMSALDREERGSFLSNGGASTSSNSNNPSPLRLALHSTLLTTHTQCDNVRPLLAALASPSELSQLSEMYAPPSPAKQSFSVLSPQLPRRPFSLSESAVYTPPSSAQSFSGDKRQTWNGSYMSLADFNTRSSPVLRKKNWRRSDLSSLMEGSSSSSSIRTSRTNPSSPQPPLSPLSSLQEADDESNWHENENEIEAESTTLEVSKDNFGTAALLLRRRRRTRGSVALGFPSSRSVPSLRSPSHSPSSSSKFTSFQPTRHPLSVSALHNTLDGAVAARRYACAHLLALRFDEDAEDESYWDNVKSVMSLLTTTLEDASARLCDALAESEQQQSQMAQPSPLPSPLPSFEQINDSFLSVRQPEGSMSPSSAASSPMLVPGSHSAIPLSPLGIQSFAPMPSGLSRFGGHVDTISGALGEASSHLRELVSSLQDPVSEQRHERSSSERATLDHLEKLRRELGLALRECERGKASLIDHFEARRRRSSLEYSAPDSESDEEGVTLIGGSNPDRSSGSSAEFGGKLDESPVTPDEGSPILPSLSTVLAGSYDEDVNAISSLGRDVDDVTQHLLDSTSASVLPPPGIEQVFEAEPVVVQPFTMERSKLSREERIKLQKAKRASFQSRIPTPFGSNAKASRFATFGLGPGADVVDELKDVIWKVGEKRRRLKEAAAVTSLETIQDDCDDTQFVESGPTTQLKPSMRLA</sequence>
<feature type="region of interest" description="Disordered" evidence="1">
    <location>
        <begin position="628"/>
        <end position="647"/>
    </location>
</feature>
<keyword evidence="3" id="KW-1185">Reference proteome</keyword>
<evidence type="ECO:0000256" key="1">
    <source>
        <dbReference type="SAM" id="MobiDB-lite"/>
    </source>
</evidence>
<feature type="region of interest" description="Disordered" evidence="1">
    <location>
        <begin position="348"/>
        <end position="405"/>
    </location>
</feature>
<feature type="region of interest" description="Disordered" evidence="1">
    <location>
        <begin position="430"/>
        <end position="459"/>
    </location>
</feature>
<organism evidence="2 3">
    <name type="scientific">Schizopora paradoxa</name>
    <dbReference type="NCBI Taxonomy" id="27342"/>
    <lineage>
        <taxon>Eukaryota</taxon>
        <taxon>Fungi</taxon>
        <taxon>Dikarya</taxon>
        <taxon>Basidiomycota</taxon>
        <taxon>Agaricomycotina</taxon>
        <taxon>Agaricomycetes</taxon>
        <taxon>Hymenochaetales</taxon>
        <taxon>Schizoporaceae</taxon>
        <taxon>Schizopora</taxon>
    </lineage>
</organism>
<dbReference type="STRING" id="27342.A0A0H2S3I5"/>
<evidence type="ECO:0000313" key="3">
    <source>
        <dbReference type="Proteomes" id="UP000053477"/>
    </source>
</evidence>
<feature type="compositionally biased region" description="Low complexity" evidence="1">
    <location>
        <begin position="433"/>
        <end position="452"/>
    </location>
</feature>
<dbReference type="AlphaFoldDB" id="A0A0H2S3I5"/>
<accession>A0A0H2S3I5</accession>
<dbReference type="EMBL" id="KQ085998">
    <property type="protein sequence ID" value="KLO11511.1"/>
    <property type="molecule type" value="Genomic_DNA"/>
</dbReference>
<protein>
    <submittedName>
        <fullName evidence="2">Uncharacterized protein</fullName>
    </submittedName>
</protein>
<dbReference type="Proteomes" id="UP000053477">
    <property type="component" value="Unassembled WGS sequence"/>
</dbReference>
<feature type="compositionally biased region" description="Low complexity" evidence="1">
    <location>
        <begin position="348"/>
        <end position="369"/>
    </location>
</feature>
<reference evidence="2 3" key="1">
    <citation type="submission" date="2015-04" db="EMBL/GenBank/DDBJ databases">
        <title>Complete genome sequence of Schizopora paradoxa KUC8140, a cosmopolitan wood degrader in East Asia.</title>
        <authorList>
            <consortium name="DOE Joint Genome Institute"/>
            <person name="Min B."/>
            <person name="Park H."/>
            <person name="Jang Y."/>
            <person name="Kim J.-J."/>
            <person name="Kim K.H."/>
            <person name="Pangilinan J."/>
            <person name="Lipzen A."/>
            <person name="Riley R."/>
            <person name="Grigoriev I.V."/>
            <person name="Spatafora J.W."/>
            <person name="Choi I.-G."/>
        </authorList>
    </citation>
    <scope>NUCLEOTIDE SEQUENCE [LARGE SCALE GENOMIC DNA]</scope>
    <source>
        <strain evidence="2 3">KUC8140</strain>
    </source>
</reference>
<feature type="region of interest" description="Disordered" evidence="1">
    <location>
        <begin position="102"/>
        <end position="125"/>
    </location>
</feature>
<gene>
    <name evidence="2" type="ORF">SCHPADRAFT_855233</name>
</gene>
<proteinExistence type="predicted"/>
<feature type="region of interest" description="Disordered" evidence="1">
    <location>
        <begin position="297"/>
        <end position="318"/>
    </location>
</feature>
<feature type="region of interest" description="Disordered" evidence="1">
    <location>
        <begin position="684"/>
        <end position="738"/>
    </location>
</feature>
<evidence type="ECO:0000313" key="2">
    <source>
        <dbReference type="EMBL" id="KLO11511.1"/>
    </source>
</evidence>
<feature type="compositionally biased region" description="Basic and acidic residues" evidence="1">
    <location>
        <begin position="636"/>
        <end position="647"/>
    </location>
</feature>
<feature type="compositionally biased region" description="Low complexity" evidence="1">
    <location>
        <begin position="527"/>
        <end position="540"/>
    </location>
</feature>
<dbReference type="OrthoDB" id="21151at2759"/>
<name>A0A0H2S3I5_9AGAM</name>